<reference evidence="2 3" key="1">
    <citation type="journal article" date="2009" name="J. Bacteriol.">
        <title>Complete and draft genome sequences of six members of the Aquificales.</title>
        <authorList>
            <person name="Reysenbach A.L."/>
            <person name="Hamamura N."/>
            <person name="Podar M."/>
            <person name="Griffiths E."/>
            <person name="Ferreira S."/>
            <person name="Hochstein R."/>
            <person name="Heidelberg J."/>
            <person name="Johnson J."/>
            <person name="Mead D."/>
            <person name="Pohorille A."/>
            <person name="Sarmiento M."/>
            <person name="Schweighofer K."/>
            <person name="Seshadri R."/>
            <person name="Voytek M.A."/>
        </authorList>
    </citation>
    <scope>NUCLEOTIDE SEQUENCE [LARGE SCALE GENOMIC DNA]</scope>
    <source>
        <strain evidence="3">Az-Fu1 / DSM 15241 / OCM 825</strain>
    </source>
</reference>
<gene>
    <name evidence="2" type="ordered locus">SULAZ_0035</name>
</gene>
<organism evidence="2 3">
    <name type="scientific">Sulfurihydrogenibium azorense (strain DSM 15241 / OCM 825 / Az-Fu1)</name>
    <dbReference type="NCBI Taxonomy" id="204536"/>
    <lineage>
        <taxon>Bacteria</taxon>
        <taxon>Pseudomonadati</taxon>
        <taxon>Aquificota</taxon>
        <taxon>Aquificia</taxon>
        <taxon>Aquificales</taxon>
        <taxon>Hydrogenothermaceae</taxon>
        <taxon>Sulfurihydrogenibium</taxon>
    </lineage>
</organism>
<dbReference type="STRING" id="204536.SULAZ_0035"/>
<keyword evidence="2" id="KW-0687">Ribonucleoprotein</keyword>
<dbReference type="RefSeq" id="WP_012674174.1">
    <property type="nucleotide sequence ID" value="NC_012438.1"/>
</dbReference>
<keyword evidence="3" id="KW-1185">Reference proteome</keyword>
<evidence type="ECO:0000313" key="3">
    <source>
        <dbReference type="Proteomes" id="UP000001369"/>
    </source>
</evidence>
<evidence type="ECO:0000256" key="1">
    <source>
        <dbReference type="SAM" id="SignalP"/>
    </source>
</evidence>
<proteinExistence type="predicted"/>
<keyword evidence="1" id="KW-0732">Signal</keyword>
<sequence length="94" mass="11000">MFILKVLTSLFLVLCVNFSHVGQIYDQIEDQYYQEVYGDSVSTVENDTEIKFSINLENLNIVKNLFDFTVIEKSKFKYILQNQIFKPPIPNSLI</sequence>
<dbReference type="KEGG" id="saf:SULAZ_0035"/>
<keyword evidence="2" id="KW-0689">Ribosomal protein</keyword>
<name>C1DXC0_SULAA</name>
<evidence type="ECO:0000313" key="2">
    <source>
        <dbReference type="EMBL" id="ACN98854.1"/>
    </source>
</evidence>
<feature type="signal peptide" evidence="1">
    <location>
        <begin position="1"/>
        <end position="21"/>
    </location>
</feature>
<dbReference type="EMBL" id="CP001229">
    <property type="protein sequence ID" value="ACN98854.1"/>
    <property type="molecule type" value="Genomic_DNA"/>
</dbReference>
<feature type="chain" id="PRO_5002908697" evidence="1">
    <location>
        <begin position="22"/>
        <end position="94"/>
    </location>
</feature>
<accession>C1DXC0</accession>
<dbReference type="AlphaFoldDB" id="C1DXC0"/>
<dbReference type="OrthoDB" id="9995135at2"/>
<protein>
    <submittedName>
        <fullName evidence="2">Ribosomal protein S2</fullName>
    </submittedName>
</protein>
<dbReference type="HOGENOM" id="CLU_2385030_0_0_0"/>
<dbReference type="Proteomes" id="UP000001369">
    <property type="component" value="Chromosome"/>
</dbReference>
<dbReference type="GO" id="GO:0005840">
    <property type="term" value="C:ribosome"/>
    <property type="evidence" value="ECO:0007669"/>
    <property type="project" value="UniProtKB-KW"/>
</dbReference>